<keyword evidence="1" id="KW-0411">Iron-sulfur</keyword>
<accession>A0A1I5G0Q4</accession>
<protein>
    <recommendedName>
        <fullName evidence="1">Ubiquinone biosynthesis protein UbiV</fullName>
    </recommendedName>
</protein>
<keyword evidence="1" id="KW-0479">Metal-binding</keyword>
<dbReference type="InterPro" id="IPR001539">
    <property type="entry name" value="Peptidase_U32"/>
</dbReference>
<dbReference type="OrthoDB" id="8523349at2"/>
<feature type="binding site" evidence="1">
    <location>
        <position position="189"/>
    </location>
    <ligand>
        <name>[4Fe-4S] cluster</name>
        <dbReference type="ChEBI" id="CHEBI:49883"/>
    </ligand>
</feature>
<keyword evidence="1" id="KW-0831">Ubiquinone biosynthesis</keyword>
<sequence length="303" mass="33884">MKNTELTLGPCLFNWSEANWRDFYFKMADESDFDLIYIGEAVCSKRLPFRNNVLPDILERMEAAGKKVIISTLALVTTKPERKVLREQCEQDMWSVEANDLTAMAFLKDRKFVIGPYINIYNEATITSLAKRGAERFVMPPEVPAETIAQLIKAAPEPKYEMQVFGRLPLALSARCYHARLHNLHKDSCRFVCDQDPDGREVKSLTGQPFLAVNGIQTMSYGSQLLLEELPALAAAGVNAFRLSPHTGDMLGVARIFRSVMKDEMDAAEARAKIGELMPSHHFINGYSHGAPGMAQIEDALAL</sequence>
<dbReference type="GO" id="GO:0006744">
    <property type="term" value="P:ubiquinone biosynthetic process"/>
    <property type="evidence" value="ECO:0007669"/>
    <property type="project" value="UniProtKB-UniRule"/>
</dbReference>
<dbReference type="GO" id="GO:0051539">
    <property type="term" value="F:4 iron, 4 sulfur cluster binding"/>
    <property type="evidence" value="ECO:0007669"/>
    <property type="project" value="UniProtKB-UniRule"/>
</dbReference>
<keyword evidence="3" id="KW-1185">Reference proteome</keyword>
<keyword evidence="1" id="KW-0004">4Fe-4S</keyword>
<dbReference type="Pfam" id="PF01136">
    <property type="entry name" value="Peptidase_U32"/>
    <property type="match status" value="1"/>
</dbReference>
<keyword evidence="2" id="KW-0645">Protease</keyword>
<dbReference type="AlphaFoldDB" id="A0A1I5G0Q4"/>
<dbReference type="PANTHER" id="PTHR30217">
    <property type="entry name" value="PEPTIDASE U32 FAMILY"/>
    <property type="match status" value="1"/>
</dbReference>
<comment type="pathway">
    <text evidence="1">Cofactor biosynthesis; ubiquinone biosynthesis.</text>
</comment>
<comment type="cofactor">
    <cofactor evidence="1">
        <name>[4Fe-4S] cluster</name>
        <dbReference type="ChEBI" id="CHEBI:49883"/>
    </cofactor>
</comment>
<dbReference type="InterPro" id="IPR043693">
    <property type="entry name" value="UbiV"/>
</dbReference>
<comment type="subunit">
    <text evidence="1">Forms a heterodimer with UbiU.</text>
</comment>
<dbReference type="InterPro" id="IPR051454">
    <property type="entry name" value="RNA/ubiquinone_mod_enzymes"/>
</dbReference>
<dbReference type="GO" id="GO:0008233">
    <property type="term" value="F:peptidase activity"/>
    <property type="evidence" value="ECO:0007669"/>
    <property type="project" value="UniProtKB-KW"/>
</dbReference>
<feature type="binding site" evidence="1">
    <location>
        <position position="176"/>
    </location>
    <ligand>
        <name>[4Fe-4S] cluster</name>
        <dbReference type="ChEBI" id="CHEBI:49883"/>
    </ligand>
</feature>
<dbReference type="GO" id="GO:0006508">
    <property type="term" value="P:proteolysis"/>
    <property type="evidence" value="ECO:0007669"/>
    <property type="project" value="UniProtKB-KW"/>
</dbReference>
<dbReference type="NCBIfam" id="NF011991">
    <property type="entry name" value="PRK15447.1"/>
    <property type="match status" value="1"/>
</dbReference>
<keyword evidence="1" id="KW-0408">Iron</keyword>
<feature type="binding site" evidence="1">
    <location>
        <position position="193"/>
    </location>
    <ligand>
        <name>[4Fe-4S] cluster</name>
        <dbReference type="ChEBI" id="CHEBI:49883"/>
    </ligand>
</feature>
<dbReference type="RefSeq" id="WP_090071870.1">
    <property type="nucleotide sequence ID" value="NZ_FOVR01000004.1"/>
</dbReference>
<dbReference type="UniPathway" id="UPA00232"/>
<dbReference type="HAMAP" id="MF_02233">
    <property type="entry name" value="UbiV"/>
    <property type="match status" value="1"/>
</dbReference>
<dbReference type="PANTHER" id="PTHR30217:SF11">
    <property type="entry name" value="UBIQUINONE BIOSYNTHESIS PROTEIN UBIV"/>
    <property type="match status" value="1"/>
</dbReference>
<comment type="function">
    <text evidence="1">Required for O(2)-independent ubiquinone (coenzyme Q) biosynthesis. Together with UbiU, is essential for the C6-hydroxylation reaction in the oxygen-independent ubiquinone biosynthesis pathway.</text>
</comment>
<name>A0A1I5G0Q4_9HYPH</name>
<organism evidence="2 3">
    <name type="scientific">Cohaesibacter marisflavi</name>
    <dbReference type="NCBI Taxonomy" id="655353"/>
    <lineage>
        <taxon>Bacteria</taxon>
        <taxon>Pseudomonadati</taxon>
        <taxon>Pseudomonadota</taxon>
        <taxon>Alphaproteobacteria</taxon>
        <taxon>Hyphomicrobiales</taxon>
        <taxon>Cohaesibacteraceae</taxon>
    </lineage>
</organism>
<gene>
    <name evidence="1" type="primary">ubiV</name>
    <name evidence="2" type="ORF">SAMN04488056_104298</name>
</gene>
<dbReference type="STRING" id="655353.SAMN04488056_104298"/>
<feature type="binding site" evidence="1">
    <location>
        <position position="43"/>
    </location>
    <ligand>
        <name>[4Fe-4S] cluster</name>
        <dbReference type="ChEBI" id="CHEBI:49883"/>
    </ligand>
</feature>
<reference evidence="2 3" key="1">
    <citation type="submission" date="2016-10" db="EMBL/GenBank/DDBJ databases">
        <authorList>
            <person name="de Groot N.N."/>
        </authorList>
    </citation>
    <scope>NUCLEOTIDE SEQUENCE [LARGE SCALE GENOMIC DNA]</scope>
    <source>
        <strain evidence="2 3">CGMCC 1.9157</strain>
    </source>
</reference>
<proteinExistence type="inferred from homology"/>
<evidence type="ECO:0000256" key="1">
    <source>
        <dbReference type="HAMAP-Rule" id="MF_02233"/>
    </source>
</evidence>
<comment type="similarity">
    <text evidence="1">Belongs to the peptidase U32 family. UbiV subfamily.</text>
</comment>
<dbReference type="GO" id="GO:0046872">
    <property type="term" value="F:metal ion binding"/>
    <property type="evidence" value="ECO:0007669"/>
    <property type="project" value="UniProtKB-KW"/>
</dbReference>
<dbReference type="Proteomes" id="UP000199236">
    <property type="component" value="Unassembled WGS sequence"/>
</dbReference>
<keyword evidence="2" id="KW-0378">Hydrolase</keyword>
<evidence type="ECO:0000313" key="3">
    <source>
        <dbReference type="Proteomes" id="UP000199236"/>
    </source>
</evidence>
<dbReference type="EMBL" id="FOVR01000004">
    <property type="protein sequence ID" value="SFO29568.1"/>
    <property type="molecule type" value="Genomic_DNA"/>
</dbReference>
<evidence type="ECO:0000313" key="2">
    <source>
        <dbReference type="EMBL" id="SFO29568.1"/>
    </source>
</evidence>